<accession>A0ABD5R6Y9</accession>
<comment type="cofactor">
    <cofactor evidence="1">
        <name>Mg(2+)</name>
        <dbReference type="ChEBI" id="CHEBI:18420"/>
    </cofactor>
</comment>
<keyword evidence="5" id="KW-0460">Magnesium</keyword>
<evidence type="ECO:0000256" key="4">
    <source>
        <dbReference type="ARBA" id="ARBA00022801"/>
    </source>
</evidence>
<gene>
    <name evidence="7" type="ORF">ACFPJ5_02210</name>
</gene>
<proteinExistence type="inferred from homology"/>
<dbReference type="SUPFAM" id="SSF142823">
    <property type="entry name" value="ComB-like"/>
    <property type="match status" value="1"/>
</dbReference>
<keyword evidence="8" id="KW-1185">Reference proteome</keyword>
<dbReference type="GO" id="GO:0050532">
    <property type="term" value="F:2-phosphosulfolactate phosphatase activity"/>
    <property type="evidence" value="ECO:0007669"/>
    <property type="project" value="UniProtKB-EC"/>
</dbReference>
<dbReference type="Proteomes" id="UP001596201">
    <property type="component" value="Unassembled WGS sequence"/>
</dbReference>
<dbReference type="PANTHER" id="PTHR37311:SF1">
    <property type="entry name" value="2-PHOSPHOSULFOLACTATE PHOSPHATASE-RELATED"/>
    <property type="match status" value="1"/>
</dbReference>
<evidence type="ECO:0000256" key="6">
    <source>
        <dbReference type="ARBA" id="ARBA00033711"/>
    </source>
</evidence>
<evidence type="ECO:0000256" key="2">
    <source>
        <dbReference type="ARBA" id="ARBA00009997"/>
    </source>
</evidence>
<dbReference type="InterPro" id="IPR005238">
    <property type="entry name" value="ComB-like"/>
</dbReference>
<evidence type="ECO:0000256" key="1">
    <source>
        <dbReference type="ARBA" id="ARBA00001946"/>
    </source>
</evidence>
<dbReference type="PANTHER" id="PTHR37311">
    <property type="entry name" value="2-PHOSPHOSULFOLACTATE PHOSPHATASE-RELATED"/>
    <property type="match status" value="1"/>
</dbReference>
<dbReference type="EC" id="3.1.3.71" evidence="3"/>
<reference evidence="7 8" key="1">
    <citation type="journal article" date="2019" name="Int. J. Syst. Evol. Microbiol.">
        <title>The Global Catalogue of Microorganisms (GCM) 10K type strain sequencing project: providing services to taxonomists for standard genome sequencing and annotation.</title>
        <authorList>
            <consortium name="The Broad Institute Genomics Platform"/>
            <consortium name="The Broad Institute Genome Sequencing Center for Infectious Disease"/>
            <person name="Wu L."/>
            <person name="Ma J."/>
        </authorList>
    </citation>
    <scope>NUCLEOTIDE SEQUENCE [LARGE SCALE GENOMIC DNA]</scope>
    <source>
        <strain evidence="7 8">CGMCC 1.12237</strain>
    </source>
</reference>
<dbReference type="Gene3D" id="3.90.1560.10">
    <property type="entry name" value="ComB-like"/>
    <property type="match status" value="1"/>
</dbReference>
<evidence type="ECO:0000313" key="7">
    <source>
        <dbReference type="EMBL" id="MFC5365735.1"/>
    </source>
</evidence>
<dbReference type="AlphaFoldDB" id="A0ABD5R6Y9"/>
<protein>
    <recommendedName>
        <fullName evidence="3">2-phosphosulfolactate phosphatase</fullName>
        <ecNumber evidence="3">3.1.3.71</ecNumber>
    </recommendedName>
</protein>
<dbReference type="InterPro" id="IPR036702">
    <property type="entry name" value="ComB-like_sf"/>
</dbReference>
<comment type="similarity">
    <text evidence="2">Belongs to the ComB family.</text>
</comment>
<evidence type="ECO:0000256" key="5">
    <source>
        <dbReference type="ARBA" id="ARBA00022842"/>
    </source>
</evidence>
<dbReference type="EMBL" id="JBHSKX010000001">
    <property type="protein sequence ID" value="MFC5365735.1"/>
    <property type="molecule type" value="Genomic_DNA"/>
</dbReference>
<keyword evidence="4" id="KW-0378">Hydrolase</keyword>
<comment type="caution">
    <text evidence="7">The sequence shown here is derived from an EMBL/GenBank/DDBJ whole genome shotgun (WGS) entry which is preliminary data.</text>
</comment>
<evidence type="ECO:0000256" key="3">
    <source>
        <dbReference type="ARBA" id="ARBA00012953"/>
    </source>
</evidence>
<dbReference type="Pfam" id="PF04029">
    <property type="entry name" value="2-ph_phosp"/>
    <property type="match status" value="1"/>
</dbReference>
<comment type="catalytic activity">
    <reaction evidence="6">
        <text>(2R)-O-phospho-3-sulfolactate + H2O = (2R)-3-sulfolactate + phosphate</text>
        <dbReference type="Rhea" id="RHEA:23416"/>
        <dbReference type="ChEBI" id="CHEBI:15377"/>
        <dbReference type="ChEBI" id="CHEBI:15597"/>
        <dbReference type="ChEBI" id="CHEBI:43474"/>
        <dbReference type="ChEBI" id="CHEBI:58738"/>
        <dbReference type="EC" id="3.1.3.71"/>
    </reaction>
</comment>
<evidence type="ECO:0000313" key="8">
    <source>
        <dbReference type="Proteomes" id="UP001596201"/>
    </source>
</evidence>
<name>A0ABD5R6Y9_9EURY</name>
<sequence>MEPLATRHVERCEALPDDLPPGDYVVIDVIFFSTTVVELFADGLASLTVVAEREDTLAFREDRPDSLAGGDHDPDYDAAGDYDFHNSPTFVRGLDAEGRHAAMTSTNGGRAVNRLRERGAGDRDDVSVYLGSTTNAEALGDHLPDRDTYLVSAGYKGDIAVEDHIGAIRIGRQIADVGLTNAEETVFRRELPTAKGDAYHADAHPTRRADLDDRITDFDAHEVVPKLVDGRFVDVA</sequence>
<organism evidence="7 8">
    <name type="scientific">Salinirubrum litoreum</name>
    <dbReference type="NCBI Taxonomy" id="1126234"/>
    <lineage>
        <taxon>Archaea</taxon>
        <taxon>Methanobacteriati</taxon>
        <taxon>Methanobacteriota</taxon>
        <taxon>Stenosarchaea group</taxon>
        <taxon>Halobacteria</taxon>
        <taxon>Halobacteriales</taxon>
        <taxon>Haloferacaceae</taxon>
        <taxon>Salinirubrum</taxon>
    </lineage>
</organism>
<dbReference type="RefSeq" id="WP_227228983.1">
    <property type="nucleotide sequence ID" value="NZ_JAJCVJ010000001.1"/>
</dbReference>